<gene>
    <name evidence="2" type="ORF">GSCOC_T00031663001</name>
</gene>
<evidence type="ECO:0000313" key="3">
    <source>
        <dbReference type="Proteomes" id="UP000295252"/>
    </source>
</evidence>
<evidence type="ECO:0000313" key="2">
    <source>
        <dbReference type="EMBL" id="CDP10792.1"/>
    </source>
</evidence>
<dbReference type="AlphaFoldDB" id="A0A068UR71"/>
<keyword evidence="3" id="KW-1185">Reference proteome</keyword>
<reference evidence="3" key="1">
    <citation type="journal article" date="2014" name="Science">
        <title>The coffee genome provides insight into the convergent evolution of caffeine biosynthesis.</title>
        <authorList>
            <person name="Denoeud F."/>
            <person name="Carretero-Paulet L."/>
            <person name="Dereeper A."/>
            <person name="Droc G."/>
            <person name="Guyot R."/>
            <person name="Pietrella M."/>
            <person name="Zheng C."/>
            <person name="Alberti A."/>
            <person name="Anthony F."/>
            <person name="Aprea G."/>
            <person name="Aury J.M."/>
            <person name="Bento P."/>
            <person name="Bernard M."/>
            <person name="Bocs S."/>
            <person name="Campa C."/>
            <person name="Cenci A."/>
            <person name="Combes M.C."/>
            <person name="Crouzillat D."/>
            <person name="Da Silva C."/>
            <person name="Daddiego L."/>
            <person name="De Bellis F."/>
            <person name="Dussert S."/>
            <person name="Garsmeur O."/>
            <person name="Gayraud T."/>
            <person name="Guignon V."/>
            <person name="Jahn K."/>
            <person name="Jamilloux V."/>
            <person name="Joet T."/>
            <person name="Labadie K."/>
            <person name="Lan T."/>
            <person name="Leclercq J."/>
            <person name="Lepelley M."/>
            <person name="Leroy T."/>
            <person name="Li L.T."/>
            <person name="Librado P."/>
            <person name="Lopez L."/>
            <person name="Munoz A."/>
            <person name="Noel B."/>
            <person name="Pallavicini A."/>
            <person name="Perrotta G."/>
            <person name="Poncet V."/>
            <person name="Pot D."/>
            <person name="Priyono X."/>
            <person name="Rigoreau M."/>
            <person name="Rouard M."/>
            <person name="Rozas J."/>
            <person name="Tranchant-Dubreuil C."/>
            <person name="VanBuren R."/>
            <person name="Zhang Q."/>
            <person name="Andrade A.C."/>
            <person name="Argout X."/>
            <person name="Bertrand B."/>
            <person name="de Kochko A."/>
            <person name="Graziosi G."/>
            <person name="Henry R.J."/>
            <person name="Jayarama X."/>
            <person name="Ming R."/>
            <person name="Nagai C."/>
            <person name="Rounsley S."/>
            <person name="Sankoff D."/>
            <person name="Giuliano G."/>
            <person name="Albert V.A."/>
            <person name="Wincker P."/>
            <person name="Lashermes P."/>
        </authorList>
    </citation>
    <scope>NUCLEOTIDE SEQUENCE [LARGE SCALE GENOMIC DNA]</scope>
    <source>
        <strain evidence="3">cv. DH200-94</strain>
    </source>
</reference>
<dbReference type="EMBL" id="HG739131">
    <property type="protein sequence ID" value="CDP10792.1"/>
    <property type="molecule type" value="Genomic_DNA"/>
</dbReference>
<dbReference type="FunCoup" id="A0A068UR71">
    <property type="interactions" value="74"/>
</dbReference>
<name>A0A068UR71_COFCA</name>
<feature type="region of interest" description="Disordered" evidence="1">
    <location>
        <begin position="1"/>
        <end position="28"/>
    </location>
</feature>
<dbReference type="Gramene" id="CDP10792">
    <property type="protein sequence ID" value="CDP10792"/>
    <property type="gene ID" value="GSCOC_T00031663001"/>
</dbReference>
<accession>A0A068UR71</accession>
<organism evidence="2 3">
    <name type="scientific">Coffea canephora</name>
    <name type="common">Robusta coffee</name>
    <dbReference type="NCBI Taxonomy" id="49390"/>
    <lineage>
        <taxon>Eukaryota</taxon>
        <taxon>Viridiplantae</taxon>
        <taxon>Streptophyta</taxon>
        <taxon>Embryophyta</taxon>
        <taxon>Tracheophyta</taxon>
        <taxon>Spermatophyta</taxon>
        <taxon>Magnoliopsida</taxon>
        <taxon>eudicotyledons</taxon>
        <taxon>Gunneridae</taxon>
        <taxon>Pentapetalae</taxon>
        <taxon>asterids</taxon>
        <taxon>lamiids</taxon>
        <taxon>Gentianales</taxon>
        <taxon>Rubiaceae</taxon>
        <taxon>Ixoroideae</taxon>
        <taxon>Gardenieae complex</taxon>
        <taxon>Bertiereae - Coffeeae clade</taxon>
        <taxon>Coffeeae</taxon>
        <taxon>Coffea</taxon>
    </lineage>
</organism>
<dbReference type="InParanoid" id="A0A068UR71"/>
<protein>
    <submittedName>
        <fullName evidence="2">Uncharacterized protein</fullName>
    </submittedName>
</protein>
<evidence type="ECO:0000256" key="1">
    <source>
        <dbReference type="SAM" id="MobiDB-lite"/>
    </source>
</evidence>
<sequence length="81" mass="8835">MEGSGTSWADQWGTGKTGEEDKKKRLIKKSGKKMDDFKKVASAGFVKAKAVAVFGAKKVKTGTSLGIKWIKDQSQKRKSSK</sequence>
<dbReference type="OMA" id="HGNSWAD"/>
<dbReference type="Proteomes" id="UP000295252">
    <property type="component" value="Chromosome VII"/>
</dbReference>
<dbReference type="PANTHER" id="PTHR33386">
    <property type="entry name" value="OS02G0740600 PROTEIN"/>
    <property type="match status" value="1"/>
</dbReference>
<proteinExistence type="predicted"/>
<dbReference type="PANTHER" id="PTHR33386:SF13">
    <property type="entry name" value="EXPRESSED PROTEIN"/>
    <property type="match status" value="1"/>
</dbReference>